<gene>
    <name evidence="2" type="ORF">PROAA_2080004</name>
</gene>
<keyword evidence="2" id="KW-0378">Hydrolase</keyword>
<dbReference type="Gene3D" id="3.40.50.1820">
    <property type="entry name" value="alpha/beta hydrolase"/>
    <property type="match status" value="1"/>
</dbReference>
<dbReference type="GO" id="GO:0016787">
    <property type="term" value="F:hydrolase activity"/>
    <property type="evidence" value="ECO:0007669"/>
    <property type="project" value="UniProtKB-KW"/>
</dbReference>
<accession>A0A1A8XQY3</accession>
<dbReference type="PANTHER" id="PTHR43798">
    <property type="entry name" value="MONOACYLGLYCEROL LIPASE"/>
    <property type="match status" value="1"/>
</dbReference>
<evidence type="ECO:0000313" key="2">
    <source>
        <dbReference type="EMBL" id="SBT07066.1"/>
    </source>
</evidence>
<dbReference type="PANTHER" id="PTHR43798:SF33">
    <property type="entry name" value="HYDROLASE, PUTATIVE (AFU_ORTHOLOGUE AFUA_2G14860)-RELATED"/>
    <property type="match status" value="1"/>
</dbReference>
<dbReference type="Pfam" id="PF00561">
    <property type="entry name" value="Abhydrolase_1"/>
    <property type="match status" value="1"/>
</dbReference>
<dbReference type="RefSeq" id="WP_186410731.1">
    <property type="nucleotide sequence ID" value="NZ_FLQY01000122.1"/>
</dbReference>
<dbReference type="SUPFAM" id="SSF53474">
    <property type="entry name" value="alpha/beta-Hydrolases"/>
    <property type="match status" value="1"/>
</dbReference>
<evidence type="ECO:0000313" key="3">
    <source>
        <dbReference type="Proteomes" id="UP000199600"/>
    </source>
</evidence>
<proteinExistence type="predicted"/>
<reference evidence="2 3" key="1">
    <citation type="submission" date="2016-06" db="EMBL/GenBank/DDBJ databases">
        <authorList>
            <person name="Kjaerup R.B."/>
            <person name="Dalgaard T.S."/>
            <person name="Juul-Madsen H.R."/>
        </authorList>
    </citation>
    <scope>NUCLEOTIDE SEQUENCE [LARGE SCALE GENOMIC DNA]</scope>
    <source>
        <strain evidence="2">2</strain>
    </source>
</reference>
<name>A0A1A8XQY3_9RHOO</name>
<dbReference type="AlphaFoldDB" id="A0A1A8XQY3"/>
<evidence type="ECO:0000259" key="1">
    <source>
        <dbReference type="Pfam" id="PF00561"/>
    </source>
</evidence>
<dbReference type="PRINTS" id="PR00111">
    <property type="entry name" value="ABHYDROLASE"/>
</dbReference>
<protein>
    <submittedName>
        <fullName evidence="2">Hydrolase-like protein</fullName>
    </submittedName>
</protein>
<dbReference type="EMBL" id="FLQY01000122">
    <property type="protein sequence ID" value="SBT07066.1"/>
    <property type="molecule type" value="Genomic_DNA"/>
</dbReference>
<keyword evidence="3" id="KW-1185">Reference proteome</keyword>
<dbReference type="InterPro" id="IPR050266">
    <property type="entry name" value="AB_hydrolase_sf"/>
</dbReference>
<dbReference type="InterPro" id="IPR029058">
    <property type="entry name" value="AB_hydrolase_fold"/>
</dbReference>
<dbReference type="InterPro" id="IPR000073">
    <property type="entry name" value="AB_hydrolase_1"/>
</dbReference>
<dbReference type="Proteomes" id="UP000199600">
    <property type="component" value="Unassembled WGS sequence"/>
</dbReference>
<sequence>MALEVIDSVIAIPGGSIFVRRWNRNSSEHLPIVLLHDSLGSVEMWREFPATLATETARTVIAYDRIGFGKSSLRTYPASSRFIDEEAQIYFPAVSKAMGLGRYILFGHSVGGGMSLAIAAHQTDKCAAVITESAQAFVEERTLSGIRAAKQHFEDGAQFSRLSKWHGERARWVLEAWTEVWLSPEFREWTLDTYLSRIHCPVLAIHGDTDEFGSSAFPRRITEGVCGPGRMEIISPCGHVPHREKEREVLELAKGFLAEFHVP</sequence>
<organism evidence="2 3">
    <name type="scientific">Candidatus Propionivibrio aalborgensis</name>
    <dbReference type="NCBI Taxonomy" id="1860101"/>
    <lineage>
        <taxon>Bacteria</taxon>
        <taxon>Pseudomonadati</taxon>
        <taxon>Pseudomonadota</taxon>
        <taxon>Betaproteobacteria</taxon>
        <taxon>Rhodocyclales</taxon>
        <taxon>Rhodocyclaceae</taxon>
        <taxon>Propionivibrio</taxon>
    </lineage>
</organism>
<feature type="domain" description="AB hydrolase-1" evidence="1">
    <location>
        <begin position="31"/>
        <end position="242"/>
    </location>
</feature>
<dbReference type="GO" id="GO:0016020">
    <property type="term" value="C:membrane"/>
    <property type="evidence" value="ECO:0007669"/>
    <property type="project" value="TreeGrafter"/>
</dbReference>